<dbReference type="PANTHER" id="PTHR31973">
    <property type="entry name" value="POLYPROTEIN, PUTATIVE-RELATED"/>
    <property type="match status" value="1"/>
</dbReference>
<feature type="region of interest" description="Disordered" evidence="1">
    <location>
        <begin position="119"/>
        <end position="190"/>
    </location>
</feature>
<dbReference type="Proteomes" id="UP001054821">
    <property type="component" value="Chromosome 4"/>
</dbReference>
<organism evidence="2 3">
    <name type="scientific">Prunus dulcis</name>
    <name type="common">Almond</name>
    <name type="synonym">Amygdalus dulcis</name>
    <dbReference type="NCBI Taxonomy" id="3755"/>
    <lineage>
        <taxon>Eukaryota</taxon>
        <taxon>Viridiplantae</taxon>
        <taxon>Streptophyta</taxon>
        <taxon>Embryophyta</taxon>
        <taxon>Tracheophyta</taxon>
        <taxon>Spermatophyta</taxon>
        <taxon>Magnoliopsida</taxon>
        <taxon>eudicotyledons</taxon>
        <taxon>Gunneridae</taxon>
        <taxon>Pentapetalae</taxon>
        <taxon>rosids</taxon>
        <taxon>fabids</taxon>
        <taxon>Rosales</taxon>
        <taxon>Rosaceae</taxon>
        <taxon>Amygdaloideae</taxon>
        <taxon>Amygdaleae</taxon>
        <taxon>Prunus</taxon>
    </lineage>
</organism>
<gene>
    <name evidence="2" type="ORF">L3X38_023386</name>
</gene>
<keyword evidence="3" id="KW-1185">Reference proteome</keyword>
<feature type="compositionally biased region" description="Acidic residues" evidence="1">
    <location>
        <begin position="135"/>
        <end position="172"/>
    </location>
</feature>
<sequence length="396" mass="45861">MEKNVSIPLCNVVDKPKPCTLELHHFGLLENGVYKGGKVCYVDNCIHDYLSLLDLKKIGIDLGYKVDKTQRVTNLKVYCKGPAKSGRHVVNKVVNDSCIPGLASDQVLVLYYHDPTHNNELESEDEEQEQHSEDVGNEEEEQEKEDVIVDSDYELSEEENATWEILDDDEDSDRLPFDGEEDGQKKTSKRKWKMPNFKQFRKETDLRNPEFRIRMQFANKDELKEAIREYAIVQGRNVKLVKNDNKRIQAKFVDKISKNLEWDVGAFQSEVLKKYHMNVSRHQIYTAKSLSKVIIEERYVEQYARLWGYAEELKKANKGSTVIIKNKMKDLKIENGKAWVFMSDKQKGLIPAIETLLLTAEHRICVRHLYSNFRTEHASLALKIILWAAARATTIP</sequence>
<feature type="compositionally biased region" description="Basic and acidic residues" evidence="1">
    <location>
        <begin position="173"/>
        <end position="185"/>
    </location>
</feature>
<protein>
    <submittedName>
        <fullName evidence="2">Uncharacterized protein</fullName>
    </submittedName>
</protein>
<evidence type="ECO:0000313" key="2">
    <source>
        <dbReference type="EMBL" id="KAI5333256.1"/>
    </source>
</evidence>
<comment type="caution">
    <text evidence="2">The sequence shown here is derived from an EMBL/GenBank/DDBJ whole genome shotgun (WGS) entry which is preliminary data.</text>
</comment>
<dbReference type="PANTHER" id="PTHR31973:SF187">
    <property type="entry name" value="MUTATOR TRANSPOSASE MUDRA PROTEIN"/>
    <property type="match status" value="1"/>
</dbReference>
<name>A0AAD4W0C5_PRUDU</name>
<evidence type="ECO:0000256" key="1">
    <source>
        <dbReference type="SAM" id="MobiDB-lite"/>
    </source>
</evidence>
<dbReference type="AlphaFoldDB" id="A0AAD4W0C5"/>
<dbReference type="EMBL" id="JAJFAZ020000004">
    <property type="protein sequence ID" value="KAI5333256.1"/>
    <property type="molecule type" value="Genomic_DNA"/>
</dbReference>
<proteinExistence type="predicted"/>
<accession>A0AAD4W0C5</accession>
<reference evidence="2 3" key="1">
    <citation type="journal article" date="2022" name="G3 (Bethesda)">
        <title>Whole-genome sequence and methylome profiling of the almond [Prunus dulcis (Mill.) D.A. Webb] cultivar 'Nonpareil'.</title>
        <authorList>
            <person name="D'Amico-Willman K.M."/>
            <person name="Ouma W.Z."/>
            <person name="Meulia T."/>
            <person name="Sideli G.M."/>
            <person name="Gradziel T.M."/>
            <person name="Fresnedo-Ramirez J."/>
        </authorList>
    </citation>
    <scope>NUCLEOTIDE SEQUENCE [LARGE SCALE GENOMIC DNA]</scope>
    <source>
        <strain evidence="2">Clone GOH B32 T37-40</strain>
    </source>
</reference>
<evidence type="ECO:0000313" key="3">
    <source>
        <dbReference type="Proteomes" id="UP001054821"/>
    </source>
</evidence>